<evidence type="ECO:0000259" key="2">
    <source>
        <dbReference type="Pfam" id="PF13360"/>
    </source>
</evidence>
<dbReference type="InterPro" id="IPR015943">
    <property type="entry name" value="WD40/YVTN_repeat-like_dom_sf"/>
</dbReference>
<dbReference type="InterPro" id="IPR018391">
    <property type="entry name" value="PQQ_b-propeller_rpt"/>
</dbReference>
<evidence type="ECO:0000313" key="3">
    <source>
        <dbReference type="EMBL" id="MFC4245785.1"/>
    </source>
</evidence>
<dbReference type="Proteomes" id="UP001595821">
    <property type="component" value="Unassembled WGS sequence"/>
</dbReference>
<dbReference type="GeneID" id="71855262"/>
<dbReference type="PANTHER" id="PTHR34512">
    <property type="entry name" value="CELL SURFACE PROTEIN"/>
    <property type="match status" value="1"/>
</dbReference>
<dbReference type="SMART" id="SM00564">
    <property type="entry name" value="PQQ"/>
    <property type="match status" value="7"/>
</dbReference>
<sequence>MPTTPSPSRRRLLHAAGATALSLTAGCLGFDELRSGTSTPIPDHDGSALTQTIPDGVVQFRHSLERWGYYPEETVPDAVEREWRVPEVNTGEHTAAKASSVPHPDGGVVLPGDTGHVTALFADGDVRWRAETDMDGRGVHGTPAIADGRVYVGAYDGVLYAFDAATGDRVWKTKLGGSIGSSPLYADGTVFMAVEYSDPEGSIFAVDADDGTIRWEDEERRPTDHPHSTPALDPAAERLVVGANDGVLYGWDATTLELAWTFETTPENGTNGEIKGPVVTYDGGAFFGSWDRHVYRVDLEDGTEDWSFETGGLSMTGPAVDPTLHAVFAGSHDGTLYAFDADTGEVYWRFSTDGALTGCPVVCADRIVFGSKDRTLYAVDKRTGEEVWHVDHDGVVTSTPRVHDGAIYVAERAPNPEEGETDGGGYKYVPAE</sequence>
<organism evidence="3 4">
    <name type="scientific">Natribaculum luteum</name>
    <dbReference type="NCBI Taxonomy" id="1586232"/>
    <lineage>
        <taxon>Archaea</taxon>
        <taxon>Methanobacteriati</taxon>
        <taxon>Methanobacteriota</taxon>
        <taxon>Stenosarchaea group</taxon>
        <taxon>Halobacteria</taxon>
        <taxon>Halobacteriales</taxon>
        <taxon>Natrialbaceae</taxon>
        <taxon>Natribaculum</taxon>
    </lineage>
</organism>
<evidence type="ECO:0000313" key="4">
    <source>
        <dbReference type="Proteomes" id="UP001595821"/>
    </source>
</evidence>
<dbReference type="Gene3D" id="2.130.10.10">
    <property type="entry name" value="YVTN repeat-like/Quinoprotein amine dehydrogenase"/>
    <property type="match status" value="2"/>
</dbReference>
<feature type="domain" description="Pyrrolo-quinoline quinone repeat" evidence="2">
    <location>
        <begin position="114"/>
        <end position="258"/>
    </location>
</feature>
<dbReference type="PROSITE" id="PS51318">
    <property type="entry name" value="TAT"/>
    <property type="match status" value="1"/>
</dbReference>
<protein>
    <submittedName>
        <fullName evidence="3">PQQ-binding-like beta-propeller repeat protein</fullName>
    </submittedName>
</protein>
<dbReference type="RefSeq" id="WP_246968931.1">
    <property type="nucleotide sequence ID" value="NZ_CP095397.1"/>
</dbReference>
<dbReference type="PANTHER" id="PTHR34512:SF30">
    <property type="entry name" value="OUTER MEMBRANE PROTEIN ASSEMBLY FACTOR BAMB"/>
    <property type="match status" value="1"/>
</dbReference>
<feature type="domain" description="Pyrrolo-quinoline quinone repeat" evidence="2">
    <location>
        <begin position="333"/>
        <end position="410"/>
    </location>
</feature>
<proteinExistence type="predicted"/>
<accession>A0ABD5NUW6</accession>
<dbReference type="Pfam" id="PF13360">
    <property type="entry name" value="PQQ_2"/>
    <property type="match status" value="2"/>
</dbReference>
<name>A0ABD5NUW6_9EURY</name>
<gene>
    <name evidence="3" type="ORF">ACFOZ7_01995</name>
</gene>
<evidence type="ECO:0000256" key="1">
    <source>
        <dbReference type="SAM" id="MobiDB-lite"/>
    </source>
</evidence>
<dbReference type="AlphaFoldDB" id="A0ABD5NUW6"/>
<dbReference type="InterPro" id="IPR006311">
    <property type="entry name" value="TAT_signal"/>
</dbReference>
<dbReference type="InterPro" id="IPR011047">
    <property type="entry name" value="Quinoprotein_ADH-like_sf"/>
</dbReference>
<comment type="caution">
    <text evidence="3">The sequence shown here is derived from an EMBL/GenBank/DDBJ whole genome shotgun (WGS) entry which is preliminary data.</text>
</comment>
<reference evidence="3 4" key="1">
    <citation type="journal article" date="2014" name="Int. J. Syst. Evol. Microbiol.">
        <title>Complete genome sequence of Corynebacterium casei LMG S-19264T (=DSM 44701T), isolated from a smear-ripened cheese.</title>
        <authorList>
            <consortium name="US DOE Joint Genome Institute (JGI-PGF)"/>
            <person name="Walter F."/>
            <person name="Albersmeier A."/>
            <person name="Kalinowski J."/>
            <person name="Ruckert C."/>
        </authorList>
    </citation>
    <scope>NUCLEOTIDE SEQUENCE [LARGE SCALE GENOMIC DNA]</scope>
    <source>
        <strain evidence="3 4">IBRC-M 10912</strain>
    </source>
</reference>
<dbReference type="SUPFAM" id="SSF50998">
    <property type="entry name" value="Quinoprotein alcohol dehydrogenase-like"/>
    <property type="match status" value="1"/>
</dbReference>
<dbReference type="EMBL" id="JBHSDJ010000003">
    <property type="protein sequence ID" value="MFC4245785.1"/>
    <property type="molecule type" value="Genomic_DNA"/>
</dbReference>
<feature type="region of interest" description="Disordered" evidence="1">
    <location>
        <begin position="413"/>
        <end position="432"/>
    </location>
</feature>
<dbReference type="InterPro" id="IPR002372">
    <property type="entry name" value="PQQ_rpt_dom"/>
</dbReference>